<comment type="similarity">
    <text evidence="1">Belongs to the protein-tyrosine phosphatase family.</text>
</comment>
<dbReference type="Proteomes" id="UP000019141">
    <property type="component" value="Unassembled WGS sequence"/>
</dbReference>
<dbReference type="InterPro" id="IPR016130">
    <property type="entry name" value="Tyr_Pase_AS"/>
</dbReference>
<proteinExistence type="inferred from homology"/>
<evidence type="ECO:0000313" key="3">
    <source>
        <dbReference type="EMBL" id="ETX00583.1"/>
    </source>
</evidence>
<comment type="caution">
    <text evidence="3">The sequence shown here is derived from an EMBL/GenBank/DDBJ whole genome shotgun (WGS) entry which is preliminary data.</text>
</comment>
<evidence type="ECO:0000256" key="1">
    <source>
        <dbReference type="ARBA" id="ARBA00009580"/>
    </source>
</evidence>
<dbReference type="PROSITE" id="PS00383">
    <property type="entry name" value="TYR_PHOSPHATASE_1"/>
    <property type="match status" value="1"/>
</dbReference>
<dbReference type="Pfam" id="PF13350">
    <property type="entry name" value="Y_phosphatase3"/>
    <property type="match status" value="1"/>
</dbReference>
<sequence length="251" mass="28264">MSQEMLYHSRRHLPLEGTYNVRDCGGYRTREGRMVKWGVFFRADGLHRLTQEGQAALLSQGVQTIIDLRRTEELETAPNVFADSGHVQYHHVSLLADEAFQAEPEQDLESLVEIYRKILDERQGQVYKTLATLADTEGLPGLVHCTAGKDRTGIITALMLALAGVPYETIIDDYALTSTYLGDGFMEDIKKSALQRGFTWEQYQPLVTCPPQNMSQTLNHIDTTYGGVSPYLRDIGLSQAQLTHLRDMLLD</sequence>
<dbReference type="AlphaFoldDB" id="W4LRG7"/>
<dbReference type="InterPro" id="IPR000387">
    <property type="entry name" value="Tyr_Pase_dom"/>
</dbReference>
<dbReference type="PROSITE" id="PS50056">
    <property type="entry name" value="TYR_PHOSPHATASE_2"/>
    <property type="match status" value="1"/>
</dbReference>
<organism evidence="3 4">
    <name type="scientific">Entotheonella factor</name>
    <dbReference type="NCBI Taxonomy" id="1429438"/>
    <lineage>
        <taxon>Bacteria</taxon>
        <taxon>Pseudomonadati</taxon>
        <taxon>Nitrospinota/Tectimicrobiota group</taxon>
        <taxon>Candidatus Tectimicrobiota</taxon>
        <taxon>Candidatus Entotheonellia</taxon>
        <taxon>Candidatus Entotheonellales</taxon>
        <taxon>Candidatus Entotheonellaceae</taxon>
        <taxon>Candidatus Entotheonella</taxon>
    </lineage>
</organism>
<dbReference type="SUPFAM" id="SSF52799">
    <property type="entry name" value="(Phosphotyrosine protein) phosphatases II"/>
    <property type="match status" value="1"/>
</dbReference>
<feature type="domain" description="Tyrosine specific protein phosphatases" evidence="2">
    <location>
        <begin position="109"/>
        <end position="172"/>
    </location>
</feature>
<accession>W4LRG7</accession>
<dbReference type="GO" id="GO:0004721">
    <property type="term" value="F:phosphoprotein phosphatase activity"/>
    <property type="evidence" value="ECO:0007669"/>
    <property type="project" value="InterPro"/>
</dbReference>
<dbReference type="InterPro" id="IPR026893">
    <property type="entry name" value="Tyr/Ser_Pase_IphP-type"/>
</dbReference>
<evidence type="ECO:0000313" key="4">
    <source>
        <dbReference type="Proteomes" id="UP000019141"/>
    </source>
</evidence>
<name>W4LRG7_ENTF1</name>
<dbReference type="HOGENOM" id="CLU_057546_3_0_7"/>
<reference evidence="3 4" key="1">
    <citation type="journal article" date="2014" name="Nature">
        <title>An environmental bacterial taxon with a large and distinct metabolic repertoire.</title>
        <authorList>
            <person name="Wilson M.C."/>
            <person name="Mori T."/>
            <person name="Ruckert C."/>
            <person name="Uria A.R."/>
            <person name="Helf M.J."/>
            <person name="Takada K."/>
            <person name="Gernert C."/>
            <person name="Steffens U.A."/>
            <person name="Heycke N."/>
            <person name="Schmitt S."/>
            <person name="Rinke C."/>
            <person name="Helfrich E.J."/>
            <person name="Brachmann A.O."/>
            <person name="Gurgui C."/>
            <person name="Wakimoto T."/>
            <person name="Kracht M."/>
            <person name="Crusemann M."/>
            <person name="Hentschel U."/>
            <person name="Abe I."/>
            <person name="Matsunaga S."/>
            <person name="Kalinowski J."/>
            <person name="Takeyama H."/>
            <person name="Piel J."/>
        </authorList>
    </citation>
    <scope>NUCLEOTIDE SEQUENCE [LARGE SCALE GENOMIC DNA]</scope>
    <source>
        <strain evidence="4">TSY1</strain>
    </source>
</reference>
<dbReference type="PANTHER" id="PTHR31126:SF1">
    <property type="entry name" value="TYROSINE SPECIFIC PROTEIN PHOSPHATASES DOMAIN-CONTAINING PROTEIN"/>
    <property type="match status" value="1"/>
</dbReference>
<gene>
    <name evidence="3" type="ORF">ETSY1_10685</name>
</gene>
<dbReference type="InterPro" id="IPR029021">
    <property type="entry name" value="Prot-tyrosine_phosphatase-like"/>
</dbReference>
<keyword evidence="4" id="KW-1185">Reference proteome</keyword>
<dbReference type="EMBL" id="AZHW01000323">
    <property type="protein sequence ID" value="ETX00583.1"/>
    <property type="molecule type" value="Genomic_DNA"/>
</dbReference>
<protein>
    <recommendedName>
        <fullName evidence="2">Tyrosine specific protein phosphatases domain-containing protein</fullName>
    </recommendedName>
</protein>
<evidence type="ECO:0000259" key="2">
    <source>
        <dbReference type="PROSITE" id="PS50056"/>
    </source>
</evidence>
<dbReference type="PANTHER" id="PTHR31126">
    <property type="entry name" value="TYROSINE-PROTEIN PHOSPHATASE"/>
    <property type="match status" value="1"/>
</dbReference>
<dbReference type="Gene3D" id="3.90.190.10">
    <property type="entry name" value="Protein tyrosine phosphatase superfamily"/>
    <property type="match status" value="1"/>
</dbReference>